<reference evidence="3 4" key="1">
    <citation type="journal article" date="2020" name="Cell">
        <title>Large-Scale Comparative Analyses of Tick Genomes Elucidate Their Genetic Diversity and Vector Capacities.</title>
        <authorList>
            <consortium name="Tick Genome and Microbiome Consortium (TIGMIC)"/>
            <person name="Jia N."/>
            <person name="Wang J."/>
            <person name="Shi W."/>
            <person name="Du L."/>
            <person name="Sun Y."/>
            <person name="Zhan W."/>
            <person name="Jiang J.F."/>
            <person name="Wang Q."/>
            <person name="Zhang B."/>
            <person name="Ji P."/>
            <person name="Bell-Sakyi L."/>
            <person name="Cui X.M."/>
            <person name="Yuan T.T."/>
            <person name="Jiang B.G."/>
            <person name="Yang W.F."/>
            <person name="Lam T.T."/>
            <person name="Chang Q.C."/>
            <person name="Ding S.J."/>
            <person name="Wang X.J."/>
            <person name="Zhu J.G."/>
            <person name="Ruan X.D."/>
            <person name="Zhao L."/>
            <person name="Wei J.T."/>
            <person name="Ye R.Z."/>
            <person name="Que T.C."/>
            <person name="Du C.H."/>
            <person name="Zhou Y.H."/>
            <person name="Cheng J.X."/>
            <person name="Dai P.F."/>
            <person name="Guo W.B."/>
            <person name="Han X.H."/>
            <person name="Huang E.J."/>
            <person name="Li L.F."/>
            <person name="Wei W."/>
            <person name="Gao Y.C."/>
            <person name="Liu J.Z."/>
            <person name="Shao H.Z."/>
            <person name="Wang X."/>
            <person name="Wang C.C."/>
            <person name="Yang T.C."/>
            <person name="Huo Q.B."/>
            <person name="Li W."/>
            <person name="Chen H.Y."/>
            <person name="Chen S.E."/>
            <person name="Zhou L.G."/>
            <person name="Ni X.B."/>
            <person name="Tian J.H."/>
            <person name="Sheng Y."/>
            <person name="Liu T."/>
            <person name="Pan Y.S."/>
            <person name="Xia L.Y."/>
            <person name="Li J."/>
            <person name="Zhao F."/>
            <person name="Cao W.C."/>
        </authorList>
    </citation>
    <scope>NUCLEOTIDE SEQUENCE [LARGE SCALE GENOMIC DNA]</scope>
    <source>
        <strain evidence="3">HaeL-2018</strain>
    </source>
</reference>
<gene>
    <name evidence="3" type="ORF">HPB48_003582</name>
</gene>
<proteinExistence type="predicted"/>
<feature type="region of interest" description="Disordered" evidence="2">
    <location>
        <begin position="428"/>
        <end position="491"/>
    </location>
</feature>
<evidence type="ECO:0000313" key="4">
    <source>
        <dbReference type="Proteomes" id="UP000821853"/>
    </source>
</evidence>
<feature type="compositionally biased region" description="Polar residues" evidence="2">
    <location>
        <begin position="435"/>
        <end position="450"/>
    </location>
</feature>
<organism evidence="3 4">
    <name type="scientific">Haemaphysalis longicornis</name>
    <name type="common">Bush tick</name>
    <dbReference type="NCBI Taxonomy" id="44386"/>
    <lineage>
        <taxon>Eukaryota</taxon>
        <taxon>Metazoa</taxon>
        <taxon>Ecdysozoa</taxon>
        <taxon>Arthropoda</taxon>
        <taxon>Chelicerata</taxon>
        <taxon>Arachnida</taxon>
        <taxon>Acari</taxon>
        <taxon>Parasitiformes</taxon>
        <taxon>Ixodida</taxon>
        <taxon>Ixodoidea</taxon>
        <taxon>Ixodidae</taxon>
        <taxon>Haemaphysalinae</taxon>
        <taxon>Haemaphysalis</taxon>
    </lineage>
</organism>
<dbReference type="EMBL" id="JABSTR010000001">
    <property type="protein sequence ID" value="KAH9360919.1"/>
    <property type="molecule type" value="Genomic_DNA"/>
</dbReference>
<sequence length="571" mass="62276">MTGLTCLAGNDDPEDPRWVLQGLVVAAGGSEEGGRPLEGNDEQSHLTPAPRLINFRWHLSTWIEPRTALSFSSSVLLSAEVIFITLSSLEAAAVIPTVKIEDYSISPEDYNNAADWVKSYRRRGRRELSQRTLTSPNKDQHSAGYHLDADVEATLAPRLAASAKSVERRNFQRPTHAALHDSIRHAVVSAYTASPEGTAKGVIHNIPDTDDADTITCSLDNNRNPTILQARRLGTSRSVIIAFEVRLLSTLEPKLRHLWAGPQDRRRNTQAATGDAPGILGNQRDHFASFPRLTGPTASQGTQNRSRSKRRSTNKGCLGLLGRSPTPKSTGRHTPTQPHSRTAAKPVYHSPLQHLSRSPAEPLRSPASGTTSSGAPSKVSWAAAASHSAQHIHKADSVQQELAKLRQMIELLAEENAQLRTQLAGQAAGQLQSQENMDTTTTLPSGSGLHTPSEMARSQLPRDLPIPADSETETVSIQPSKCRKRVDAKPKDTQSAIEQVMNSKLEQLEEKTERAMNDHLEEFKGIITNLTDTIAKEFSPMKARISVLENTQSQPVFGGGGPIKHKHASHH</sequence>
<evidence type="ECO:0000256" key="2">
    <source>
        <dbReference type="SAM" id="MobiDB-lite"/>
    </source>
</evidence>
<evidence type="ECO:0000256" key="1">
    <source>
        <dbReference type="SAM" id="Coils"/>
    </source>
</evidence>
<dbReference type="VEuPathDB" id="VectorBase:HLOH_042392"/>
<dbReference type="Proteomes" id="UP000821853">
    <property type="component" value="Chromosome 1"/>
</dbReference>
<keyword evidence="4" id="KW-1185">Reference proteome</keyword>
<dbReference type="AlphaFoldDB" id="A0A9J6FDN8"/>
<name>A0A9J6FDN8_HAELO</name>
<feature type="compositionally biased region" description="Polar residues" evidence="2">
    <location>
        <begin position="326"/>
        <end position="340"/>
    </location>
</feature>
<feature type="region of interest" description="Disordered" evidence="2">
    <location>
        <begin position="262"/>
        <end position="382"/>
    </location>
</feature>
<protein>
    <submittedName>
        <fullName evidence="3">Uncharacterized protein</fullName>
    </submittedName>
</protein>
<keyword evidence="1" id="KW-0175">Coiled coil</keyword>
<feature type="coiled-coil region" evidence="1">
    <location>
        <begin position="395"/>
        <end position="422"/>
    </location>
</feature>
<evidence type="ECO:0000313" key="3">
    <source>
        <dbReference type="EMBL" id="KAH9360919.1"/>
    </source>
</evidence>
<accession>A0A9J6FDN8</accession>
<comment type="caution">
    <text evidence="3">The sequence shown here is derived from an EMBL/GenBank/DDBJ whole genome shotgun (WGS) entry which is preliminary data.</text>
</comment>